<evidence type="ECO:0000313" key="1">
    <source>
        <dbReference type="EMBL" id="CAD8134079.1"/>
    </source>
</evidence>
<keyword evidence="2" id="KW-1185">Reference proteome</keyword>
<dbReference type="Proteomes" id="UP000683925">
    <property type="component" value="Unassembled WGS sequence"/>
</dbReference>
<comment type="caution">
    <text evidence="1">The sequence shown here is derived from an EMBL/GenBank/DDBJ whole genome shotgun (WGS) entry which is preliminary data.</text>
</comment>
<name>A0A8S1S4Y4_PAROT</name>
<dbReference type="AlphaFoldDB" id="A0A8S1S4Y4"/>
<protein>
    <submittedName>
        <fullName evidence="1">Uncharacterized protein</fullName>
    </submittedName>
</protein>
<sequence length="70" mass="8648">MVIFKRIDDRQQIYVIYQHQNYGFTEKQTTLILINENKNYIMEVTNQQFRDHVMDTTILQFLFKQPYTIK</sequence>
<proteinExistence type="predicted"/>
<organism evidence="1 2">
    <name type="scientific">Paramecium octaurelia</name>
    <dbReference type="NCBI Taxonomy" id="43137"/>
    <lineage>
        <taxon>Eukaryota</taxon>
        <taxon>Sar</taxon>
        <taxon>Alveolata</taxon>
        <taxon>Ciliophora</taxon>
        <taxon>Intramacronucleata</taxon>
        <taxon>Oligohymenophorea</taxon>
        <taxon>Peniculida</taxon>
        <taxon>Parameciidae</taxon>
        <taxon>Paramecium</taxon>
    </lineage>
</organism>
<dbReference type="EMBL" id="CAJJDP010000004">
    <property type="protein sequence ID" value="CAD8134079.1"/>
    <property type="molecule type" value="Genomic_DNA"/>
</dbReference>
<accession>A0A8S1S4Y4</accession>
<reference evidence="1" key="1">
    <citation type="submission" date="2021-01" db="EMBL/GenBank/DDBJ databases">
        <authorList>
            <consortium name="Genoscope - CEA"/>
            <person name="William W."/>
        </authorList>
    </citation>
    <scope>NUCLEOTIDE SEQUENCE</scope>
</reference>
<gene>
    <name evidence="1" type="ORF">POCTA_138.1.T0050249</name>
</gene>
<evidence type="ECO:0000313" key="2">
    <source>
        <dbReference type="Proteomes" id="UP000683925"/>
    </source>
</evidence>